<evidence type="ECO:0000313" key="1">
    <source>
        <dbReference type="EMBL" id="MBC3810005.1"/>
    </source>
</evidence>
<evidence type="ECO:0008006" key="3">
    <source>
        <dbReference type="Google" id="ProtNLM"/>
    </source>
</evidence>
<dbReference type="Proteomes" id="UP000637632">
    <property type="component" value="Unassembled WGS sequence"/>
</dbReference>
<reference evidence="1 2" key="1">
    <citation type="submission" date="2020-08" db="EMBL/GenBank/DDBJ databases">
        <title>Novel species isolated from subtropical streams in China.</title>
        <authorList>
            <person name="Lu H."/>
        </authorList>
    </citation>
    <scope>NUCLEOTIDE SEQUENCE [LARGE SCALE GENOMIC DNA]</scope>
    <source>
        <strain evidence="1 2">CCTCC AB 2015119</strain>
    </source>
</reference>
<proteinExistence type="predicted"/>
<organism evidence="1 2">
    <name type="scientific">Undibacterium aquatile</name>
    <dbReference type="NCBI Taxonomy" id="1537398"/>
    <lineage>
        <taxon>Bacteria</taxon>
        <taxon>Pseudomonadati</taxon>
        <taxon>Pseudomonadota</taxon>
        <taxon>Betaproteobacteria</taxon>
        <taxon>Burkholderiales</taxon>
        <taxon>Oxalobacteraceae</taxon>
        <taxon>Undibacterium</taxon>
    </lineage>
</organism>
<evidence type="ECO:0000313" key="2">
    <source>
        <dbReference type="Proteomes" id="UP000637632"/>
    </source>
</evidence>
<keyword evidence="2" id="KW-1185">Reference proteome</keyword>
<gene>
    <name evidence="1" type="ORF">H8K26_01010</name>
</gene>
<sequence length="293" mass="33522">MLIFLMAILSTSGAYSQTLEQQSAELDNIANAATETTSTKAIAVANAFDRLMLPFLDAEKIKLTTPSDLKILFRAADMTAFYTAETKYVEYLQRISKVSEERKLITEEHYTKLYFALLQVRMLKEADALLARHKLSVNDALPAHREAPDLSAQMPTEWLIEANSLSLLRRNVDINQGAKIIVVSSPGCHFSRNAVRDISQDPALMTVFREHGKWLVPQMRHSYFHDIQKWNRSFPNFQMTMVYQGQEWKDIDHWGTPTFYFFKNGKLSSKVTGWPEQGNIKELKNSLQKIGLL</sequence>
<dbReference type="InterPro" id="IPR036249">
    <property type="entry name" value="Thioredoxin-like_sf"/>
</dbReference>
<comment type="caution">
    <text evidence="1">The sequence shown here is derived from an EMBL/GenBank/DDBJ whole genome shotgun (WGS) entry which is preliminary data.</text>
</comment>
<accession>A0ABR6XAP5</accession>
<dbReference type="EMBL" id="JACOFT010000001">
    <property type="protein sequence ID" value="MBC3810005.1"/>
    <property type="molecule type" value="Genomic_DNA"/>
</dbReference>
<protein>
    <recommendedName>
        <fullName evidence="3">Thioredoxin domain-containing protein</fullName>
    </recommendedName>
</protein>
<dbReference type="SUPFAM" id="SSF52833">
    <property type="entry name" value="Thioredoxin-like"/>
    <property type="match status" value="1"/>
</dbReference>
<dbReference type="RefSeq" id="WP_190476701.1">
    <property type="nucleotide sequence ID" value="NZ_JACOFT010000001.1"/>
</dbReference>
<name>A0ABR6XAP5_9BURK</name>